<proteinExistence type="predicted"/>
<name>X0XPJ1_9ZZZZ</name>
<gene>
    <name evidence="2" type="ORF">S01H1_69255</name>
</gene>
<keyword evidence="1" id="KW-0472">Membrane</keyword>
<dbReference type="EMBL" id="BARS01045969">
    <property type="protein sequence ID" value="GAG38548.1"/>
    <property type="molecule type" value="Genomic_DNA"/>
</dbReference>
<keyword evidence="1" id="KW-1133">Transmembrane helix</keyword>
<protein>
    <submittedName>
        <fullName evidence="2">Uncharacterized protein</fullName>
    </submittedName>
</protein>
<keyword evidence="1" id="KW-0812">Transmembrane</keyword>
<feature type="transmembrane region" description="Helical" evidence="1">
    <location>
        <begin position="12"/>
        <end position="32"/>
    </location>
</feature>
<comment type="caution">
    <text evidence="2">The sequence shown here is derived from an EMBL/GenBank/DDBJ whole genome shotgun (WGS) entry which is preliminary data.</text>
</comment>
<organism evidence="2">
    <name type="scientific">marine sediment metagenome</name>
    <dbReference type="NCBI Taxonomy" id="412755"/>
    <lineage>
        <taxon>unclassified sequences</taxon>
        <taxon>metagenomes</taxon>
        <taxon>ecological metagenomes</taxon>
    </lineage>
</organism>
<evidence type="ECO:0000256" key="1">
    <source>
        <dbReference type="SAM" id="Phobius"/>
    </source>
</evidence>
<sequence>MQGFNLGSNTFVPIFFGVFLLSMIVVGVFWGAAEAGSSDAIEAFGMCGGIALAIFVVALFIPLWIFTVLGPMVAGIAAAIGEAISNAIEGFFSNMFADIEIPGFEPFLFIGIFMVLSILIIYKFHLNSKK</sequence>
<evidence type="ECO:0000313" key="2">
    <source>
        <dbReference type="EMBL" id="GAG38548.1"/>
    </source>
</evidence>
<dbReference type="AlphaFoldDB" id="X0XPJ1"/>
<reference evidence="2" key="1">
    <citation type="journal article" date="2014" name="Front. Microbiol.">
        <title>High frequency of phylogenetically diverse reductive dehalogenase-homologous genes in deep subseafloor sedimentary metagenomes.</title>
        <authorList>
            <person name="Kawai M."/>
            <person name="Futagami T."/>
            <person name="Toyoda A."/>
            <person name="Takaki Y."/>
            <person name="Nishi S."/>
            <person name="Hori S."/>
            <person name="Arai W."/>
            <person name="Tsubouchi T."/>
            <person name="Morono Y."/>
            <person name="Uchiyama I."/>
            <person name="Ito T."/>
            <person name="Fujiyama A."/>
            <person name="Inagaki F."/>
            <person name="Takami H."/>
        </authorList>
    </citation>
    <scope>NUCLEOTIDE SEQUENCE</scope>
    <source>
        <strain evidence="2">Expedition CK06-06</strain>
    </source>
</reference>
<accession>X0XPJ1</accession>
<feature type="transmembrane region" description="Helical" evidence="1">
    <location>
        <begin position="44"/>
        <end position="66"/>
    </location>
</feature>
<feature type="transmembrane region" description="Helical" evidence="1">
    <location>
        <begin position="104"/>
        <end position="124"/>
    </location>
</feature>